<dbReference type="GO" id="GO:0016020">
    <property type="term" value="C:membrane"/>
    <property type="evidence" value="ECO:0007669"/>
    <property type="project" value="UniProtKB-SubCell"/>
</dbReference>
<evidence type="ECO:0000313" key="7">
    <source>
        <dbReference type="EMBL" id="KAK4538130.1"/>
    </source>
</evidence>
<dbReference type="PANTHER" id="PTHR12608">
    <property type="entry name" value="TRANSMEMBRANE PROTEIN HTP-1 RELATED"/>
    <property type="match status" value="1"/>
</dbReference>
<keyword evidence="5 6" id="KW-0472">Membrane</keyword>
<evidence type="ECO:0000256" key="1">
    <source>
        <dbReference type="ARBA" id="ARBA00004141"/>
    </source>
</evidence>
<evidence type="ECO:0000256" key="2">
    <source>
        <dbReference type="ARBA" id="ARBA00009190"/>
    </source>
</evidence>
<evidence type="ECO:0000256" key="6">
    <source>
        <dbReference type="SAM" id="Phobius"/>
    </source>
</evidence>
<reference evidence="7 8" key="1">
    <citation type="submission" date="2022-07" db="EMBL/GenBank/DDBJ databases">
        <title>Genome-wide signatures of adaptation to extreme environments.</title>
        <authorList>
            <person name="Cho C.H."/>
            <person name="Yoon H.S."/>
        </authorList>
    </citation>
    <scope>NUCLEOTIDE SEQUENCE [LARGE SCALE GENOMIC DNA]</scope>
    <source>
        <strain evidence="7 8">DBV 063 E5</strain>
    </source>
</reference>
<dbReference type="Pfam" id="PF01169">
    <property type="entry name" value="GDT1"/>
    <property type="match status" value="2"/>
</dbReference>
<keyword evidence="8" id="KW-1185">Reference proteome</keyword>
<accession>A0AAV9J0L7</accession>
<dbReference type="PANTHER" id="PTHR12608:SF1">
    <property type="entry name" value="TRANSMEMBRANE PROTEIN 165"/>
    <property type="match status" value="1"/>
</dbReference>
<evidence type="ECO:0000256" key="3">
    <source>
        <dbReference type="ARBA" id="ARBA00022692"/>
    </source>
</evidence>
<comment type="similarity">
    <text evidence="2">Belongs to the GDT1 family.</text>
</comment>
<feature type="transmembrane region" description="Helical" evidence="6">
    <location>
        <begin position="291"/>
        <end position="313"/>
    </location>
</feature>
<feature type="transmembrane region" description="Helical" evidence="6">
    <location>
        <begin position="417"/>
        <end position="437"/>
    </location>
</feature>
<dbReference type="AlphaFoldDB" id="A0AAV9J0L7"/>
<evidence type="ECO:0000256" key="4">
    <source>
        <dbReference type="ARBA" id="ARBA00022989"/>
    </source>
</evidence>
<protein>
    <recommendedName>
        <fullName evidence="9">GDT1 family protein</fullName>
    </recommendedName>
</protein>
<keyword evidence="3 6" id="KW-0812">Transmembrane</keyword>
<gene>
    <name evidence="7" type="ORF">CDCA_CDCA16G4155</name>
</gene>
<feature type="transmembrane region" description="Helical" evidence="6">
    <location>
        <begin position="449"/>
        <end position="467"/>
    </location>
</feature>
<comment type="subcellular location">
    <subcellularLocation>
        <location evidence="1">Membrane</location>
        <topology evidence="1">Multi-pass membrane protein</topology>
    </subcellularLocation>
</comment>
<dbReference type="Proteomes" id="UP001301350">
    <property type="component" value="Unassembled WGS sequence"/>
</dbReference>
<comment type="caution">
    <text evidence="7">The sequence shown here is derived from an EMBL/GenBank/DDBJ whole genome shotgun (WGS) entry which is preliminary data.</text>
</comment>
<proteinExistence type="inferred from homology"/>
<evidence type="ECO:0000256" key="5">
    <source>
        <dbReference type="ARBA" id="ARBA00023136"/>
    </source>
</evidence>
<evidence type="ECO:0008006" key="9">
    <source>
        <dbReference type="Google" id="ProtNLM"/>
    </source>
</evidence>
<name>A0AAV9J0L7_CYACA</name>
<feature type="transmembrane region" description="Helical" evidence="6">
    <location>
        <begin position="319"/>
        <end position="338"/>
    </location>
</feature>
<evidence type="ECO:0000313" key="8">
    <source>
        <dbReference type="Proteomes" id="UP001301350"/>
    </source>
</evidence>
<dbReference type="GO" id="GO:0046873">
    <property type="term" value="F:metal ion transmembrane transporter activity"/>
    <property type="evidence" value="ECO:0007669"/>
    <property type="project" value="InterPro"/>
</dbReference>
<dbReference type="EMBL" id="JANCYW010000016">
    <property type="protein sequence ID" value="KAK4538130.1"/>
    <property type="molecule type" value="Genomic_DNA"/>
</dbReference>
<organism evidence="7 8">
    <name type="scientific">Cyanidium caldarium</name>
    <name type="common">Red alga</name>
    <dbReference type="NCBI Taxonomy" id="2771"/>
    <lineage>
        <taxon>Eukaryota</taxon>
        <taxon>Rhodophyta</taxon>
        <taxon>Bangiophyceae</taxon>
        <taxon>Cyanidiales</taxon>
        <taxon>Cyanidiaceae</taxon>
        <taxon>Cyanidium</taxon>
    </lineage>
</organism>
<keyword evidence="4 6" id="KW-1133">Transmembrane helix</keyword>
<sequence length="474" mass="51523">MTGDAMGTACDERISAQHASMREERWHGCAFVSSCGHSKARSGWCGPMAAGGGCDVGDRQRSLWRRFGNRRTRRCGARLLGTRMQVEGVPRRMERVVDGRSTLCEEVQDGGWGVVAGTDRSGRDLPMICGRKPLCTHDLTVVSVRWSPRLHYGWTRLLALAIHLHRWLWLRLATLLRPRTPKDASAVTPDALGVARLARASSGLVHALGIVLAAATSSSSTGPRSAAPEWLSGGLGSSAVGGALVAARAVPFVGPAMEAFALVFFSEFGDKSMFTTALLAMRYGTRRVQRYVMLGSMAALTTMTLVSCFLGHLMRFLPARVTLLLSVALLTLFGIRFLQQAYVMWREHRRAVQQNPSGSSHPQHGEEEATQDLERHQFSMDDTAPMIFAKSFSIIALAEWCDRSMFATMALAASTNAYAVILGATAANLICTSMAVAGGSLFRKLPERVVNFVAGVLFLATAAYTWLVEVPETE</sequence>
<dbReference type="InterPro" id="IPR001727">
    <property type="entry name" value="GDT1-like"/>
</dbReference>